<dbReference type="SUPFAM" id="SSF51197">
    <property type="entry name" value="Clavaminate synthase-like"/>
    <property type="match status" value="1"/>
</dbReference>
<dbReference type="PROSITE" id="PS51471">
    <property type="entry name" value="FE2OG_OXY"/>
    <property type="match status" value="1"/>
</dbReference>
<dbReference type="RefSeq" id="WP_038088841.1">
    <property type="nucleotide sequence ID" value="NZ_JHEG04000001.1"/>
</dbReference>
<dbReference type="GO" id="GO:0051213">
    <property type="term" value="F:dioxygenase activity"/>
    <property type="evidence" value="ECO:0007669"/>
    <property type="project" value="InterPro"/>
</dbReference>
<dbReference type="EMBL" id="JHEG02000058">
    <property type="protein sequence ID" value="KIE09237.1"/>
    <property type="molecule type" value="Genomic_DNA"/>
</dbReference>
<dbReference type="AlphaFoldDB" id="A0A0C1N3R2"/>
<keyword evidence="4" id="KW-1185">Reference proteome</keyword>
<dbReference type="InterPro" id="IPR027450">
    <property type="entry name" value="AlkB-like"/>
</dbReference>
<evidence type="ECO:0000313" key="4">
    <source>
        <dbReference type="Proteomes" id="UP000029738"/>
    </source>
</evidence>
<evidence type="ECO:0000313" key="2">
    <source>
        <dbReference type="EMBL" id="KAF3885022.1"/>
    </source>
</evidence>
<dbReference type="PANTHER" id="PTHR31212">
    <property type="entry name" value="ALPHA-KETOGLUTARATE-DEPENDENT DIOXYGENASE ALKB HOMOLOG 3"/>
    <property type="match status" value="1"/>
</dbReference>
<dbReference type="Gene3D" id="2.60.120.590">
    <property type="entry name" value="Alpha-ketoglutarate-dependent dioxygenase AlkB-like"/>
    <property type="match status" value="1"/>
</dbReference>
<sequence>MNTLNKNIFTCHDLDESHKFYTARLPDDVDLNRWQFDSLWDIHPQDFKDIKIHGRLVKMPRWQQVYGADYHYTGVTHQALPIPSLIDSIFEWSKNNIDNRLNGIVINWYDGKLYHYIGKHRDSTLNMIESVPIVTISFGEERIFRLRPWKGNGYRDFMTTHGTVFVIPYETNKTWTHEVTLSKKYQGRRISVTLRGFHVD</sequence>
<dbReference type="EMBL" id="JHEG04000001">
    <property type="protein sequence ID" value="KAF3885022.1"/>
    <property type="molecule type" value="Genomic_DNA"/>
</dbReference>
<name>A0A0C1N3R2_9CYAN</name>
<feature type="domain" description="Fe2OG dioxygenase" evidence="1">
    <location>
        <begin position="100"/>
        <end position="200"/>
    </location>
</feature>
<gene>
    <name evidence="3" type="ORF">DA73_0233140</name>
    <name evidence="2" type="ORF">DA73_0400005770</name>
</gene>
<dbReference type="Pfam" id="PF13532">
    <property type="entry name" value="2OG-FeII_Oxy_2"/>
    <property type="match status" value="1"/>
</dbReference>
<protein>
    <submittedName>
        <fullName evidence="3">2OG-Fe(II) oxygenase</fullName>
    </submittedName>
</protein>
<dbReference type="PANTHER" id="PTHR31212:SF5">
    <property type="entry name" value="ISOCHORISMATASE FAMILY PROTEIN FAMILY (AFU_ORTHOLOGUE AFUA_3G14500)"/>
    <property type="match status" value="1"/>
</dbReference>
<dbReference type="STRING" id="1479485.DA73_0233140"/>
<dbReference type="InterPro" id="IPR037151">
    <property type="entry name" value="AlkB-like_sf"/>
</dbReference>
<reference evidence="3" key="1">
    <citation type="journal article" date="2015" name="Genome Announc.">
        <title>Draft Genome Sequence of Tolypothrix boutellei Strain VB521301.</title>
        <authorList>
            <person name="Chandrababunaidu M.M."/>
            <person name="Singh D."/>
            <person name="Sen D."/>
            <person name="Bhan S."/>
            <person name="Das S."/>
            <person name="Gupta A."/>
            <person name="Adhikary S.P."/>
            <person name="Tripathy S."/>
        </authorList>
    </citation>
    <scope>NUCLEOTIDE SEQUENCE</scope>
    <source>
        <strain evidence="3">VB521301</strain>
    </source>
</reference>
<reference evidence="2" key="2">
    <citation type="submission" date="2019-11" db="EMBL/GenBank/DDBJ databases">
        <title>Improved Assembly of Tolypothrix boutellei genome.</title>
        <authorList>
            <person name="Sarangi A.N."/>
            <person name="Mukherjee M."/>
            <person name="Ghosh S."/>
            <person name="Singh D."/>
            <person name="Das A."/>
            <person name="Kant S."/>
            <person name="Prusty A."/>
            <person name="Tripathy S."/>
        </authorList>
    </citation>
    <scope>NUCLEOTIDE SEQUENCE</scope>
    <source>
        <strain evidence="2">VB521301</strain>
    </source>
</reference>
<dbReference type="GO" id="GO:0006307">
    <property type="term" value="P:DNA alkylation repair"/>
    <property type="evidence" value="ECO:0007669"/>
    <property type="project" value="InterPro"/>
</dbReference>
<comment type="caution">
    <text evidence="3">The sequence shown here is derived from an EMBL/GenBank/DDBJ whole genome shotgun (WGS) entry which is preliminary data.</text>
</comment>
<evidence type="ECO:0000313" key="3">
    <source>
        <dbReference type="EMBL" id="KIE09237.1"/>
    </source>
</evidence>
<dbReference type="OrthoDB" id="509559at2"/>
<organism evidence="3">
    <name type="scientific">Tolypothrix bouteillei VB521301</name>
    <dbReference type="NCBI Taxonomy" id="1479485"/>
    <lineage>
        <taxon>Bacteria</taxon>
        <taxon>Bacillati</taxon>
        <taxon>Cyanobacteriota</taxon>
        <taxon>Cyanophyceae</taxon>
        <taxon>Nostocales</taxon>
        <taxon>Tolypothrichaceae</taxon>
        <taxon>Tolypothrix</taxon>
    </lineage>
</organism>
<dbReference type="Proteomes" id="UP000029738">
    <property type="component" value="Unassembled WGS sequence"/>
</dbReference>
<dbReference type="InterPro" id="IPR005123">
    <property type="entry name" value="Oxoglu/Fe-dep_dioxygenase_dom"/>
</dbReference>
<proteinExistence type="predicted"/>
<accession>A0A0C1N3R2</accession>
<dbReference type="InterPro" id="IPR032854">
    <property type="entry name" value="ALKBH3"/>
</dbReference>
<evidence type="ECO:0000259" key="1">
    <source>
        <dbReference type="PROSITE" id="PS51471"/>
    </source>
</evidence>